<proteinExistence type="predicted"/>
<evidence type="ECO:0008006" key="3">
    <source>
        <dbReference type="Google" id="ProtNLM"/>
    </source>
</evidence>
<dbReference type="EMBL" id="QNRF01000006">
    <property type="protein sequence ID" value="RBO82351.1"/>
    <property type="molecule type" value="Genomic_DNA"/>
</dbReference>
<accession>A0A366CWZ0</accession>
<dbReference type="AlphaFoldDB" id="A0A366CWZ0"/>
<reference evidence="1 2" key="1">
    <citation type="submission" date="2018-06" db="EMBL/GenBank/DDBJ databases">
        <title>Genomic Encyclopedia of Type Strains, Phase III (KMG-III): the genomes of soil and plant-associated and newly described type strains.</title>
        <authorList>
            <person name="Whitman W."/>
        </authorList>
    </citation>
    <scope>NUCLEOTIDE SEQUENCE [LARGE SCALE GENOMIC DNA]</scope>
    <source>
        <strain evidence="1 2">CECT 7732</strain>
    </source>
</reference>
<dbReference type="RefSeq" id="WP_113875014.1">
    <property type="nucleotide sequence ID" value="NZ_QNRF01000006.1"/>
</dbReference>
<dbReference type="Proteomes" id="UP000252086">
    <property type="component" value="Unassembled WGS sequence"/>
</dbReference>
<protein>
    <recommendedName>
        <fullName evidence="3">Pilin/secretion family protein with methylation motif</fullName>
    </recommendedName>
</protein>
<dbReference type="OrthoDB" id="6104893at2"/>
<name>A0A366CWZ0_9GAMM</name>
<evidence type="ECO:0000313" key="1">
    <source>
        <dbReference type="EMBL" id="RBO82351.1"/>
    </source>
</evidence>
<sequence>MVSRIRLMGGILFELLIACAVLGFCLPFMMNALRDSQDEQLKRHAYQQGQSLQSAIDAHFRSQWQRLRPAQCQLNSEVFLTIQSTANAPERLSARALVAGSDWLLARDHGLCRGSLEVTENPLTVALDCHWKVGDPVRFSSCDRSVLGQVEGISSQGAQVAFAAENLIGQSGVIASEDGFYWYLAAGKTGQSALWRSPEVSGNALELWNGIERLSILPLLDQDQNGFVDTLDTRYGHYALQQVRALWVEYQYRLGDCHLDLTETVPLSYLSMRGEEWQYHPPCQQVGNQIIDLQGMSL</sequence>
<keyword evidence="2" id="KW-1185">Reference proteome</keyword>
<gene>
    <name evidence="1" type="ORF">DFP76_106179</name>
</gene>
<evidence type="ECO:0000313" key="2">
    <source>
        <dbReference type="Proteomes" id="UP000252086"/>
    </source>
</evidence>
<organism evidence="1 2">
    <name type="scientific">Marinomonas aquiplantarum</name>
    <dbReference type="NCBI Taxonomy" id="491951"/>
    <lineage>
        <taxon>Bacteria</taxon>
        <taxon>Pseudomonadati</taxon>
        <taxon>Pseudomonadota</taxon>
        <taxon>Gammaproteobacteria</taxon>
        <taxon>Oceanospirillales</taxon>
        <taxon>Oceanospirillaceae</taxon>
        <taxon>Marinomonas</taxon>
    </lineage>
</organism>
<comment type="caution">
    <text evidence="1">The sequence shown here is derived from an EMBL/GenBank/DDBJ whole genome shotgun (WGS) entry which is preliminary data.</text>
</comment>